<organism evidence="2 3">
    <name type="scientific">Colletotrichum cuscutae</name>
    <dbReference type="NCBI Taxonomy" id="1209917"/>
    <lineage>
        <taxon>Eukaryota</taxon>
        <taxon>Fungi</taxon>
        <taxon>Dikarya</taxon>
        <taxon>Ascomycota</taxon>
        <taxon>Pezizomycotina</taxon>
        <taxon>Sordariomycetes</taxon>
        <taxon>Hypocreomycetidae</taxon>
        <taxon>Glomerellales</taxon>
        <taxon>Glomerellaceae</taxon>
        <taxon>Colletotrichum</taxon>
        <taxon>Colletotrichum acutatum species complex</taxon>
    </lineage>
</organism>
<feature type="compositionally biased region" description="Low complexity" evidence="1">
    <location>
        <begin position="156"/>
        <end position="166"/>
    </location>
</feature>
<feature type="region of interest" description="Disordered" evidence="1">
    <location>
        <begin position="156"/>
        <end position="216"/>
    </location>
</feature>
<reference evidence="2" key="1">
    <citation type="submission" date="2016-11" db="EMBL/GenBank/DDBJ databases">
        <title>The genome sequence of Colletotrichum cuscutae.</title>
        <authorList>
            <person name="Baroncelli R."/>
        </authorList>
    </citation>
    <scope>NUCLEOTIDE SEQUENCE</scope>
    <source>
        <strain evidence="2">IMI 304802</strain>
    </source>
</reference>
<protein>
    <submittedName>
        <fullName evidence="2">Uncharacterized protein</fullName>
    </submittedName>
</protein>
<evidence type="ECO:0000313" key="2">
    <source>
        <dbReference type="EMBL" id="KAK1480406.1"/>
    </source>
</evidence>
<evidence type="ECO:0000256" key="1">
    <source>
        <dbReference type="SAM" id="MobiDB-lite"/>
    </source>
</evidence>
<gene>
    <name evidence="2" type="ORF">CCUS01_16261</name>
</gene>
<accession>A0AAI9VBW6</accession>
<sequence length="216" mass="23419">MEIPGPSRHQINWRVSEGSNLDGSTPKIGILLQNAAQEQECSHRKKKQSGKSSSPVKANCWPLWQHQPCSSTFGAELPCTSSDDPKSRVPDNLQGPFKKSHGVQESRQLGVMLATQDSSWRVSGIPTDGASFGLGFLRIAMTRFPWLLQNTHDLVSAASPSSPSTSGVLHHNRQITNPGLSKRAKPAVPSHPAQPSNCLVPYSLTRTPNPPLPYSS</sequence>
<name>A0AAI9VBW6_9PEZI</name>
<evidence type="ECO:0000313" key="3">
    <source>
        <dbReference type="Proteomes" id="UP001239213"/>
    </source>
</evidence>
<comment type="caution">
    <text evidence="2">The sequence shown here is derived from an EMBL/GenBank/DDBJ whole genome shotgun (WGS) entry which is preliminary data.</text>
</comment>
<keyword evidence="3" id="KW-1185">Reference proteome</keyword>
<dbReference type="Proteomes" id="UP001239213">
    <property type="component" value="Unassembled WGS sequence"/>
</dbReference>
<proteinExistence type="predicted"/>
<dbReference type="AlphaFoldDB" id="A0AAI9VBW6"/>
<dbReference type="EMBL" id="MPDP01000111">
    <property type="protein sequence ID" value="KAK1480406.1"/>
    <property type="molecule type" value="Genomic_DNA"/>
</dbReference>
<feature type="region of interest" description="Disordered" evidence="1">
    <location>
        <begin position="1"/>
        <end position="26"/>
    </location>
</feature>